<reference evidence="4" key="1">
    <citation type="journal article" date="2019" name="Int. J. Syst. Evol. Microbiol.">
        <title>The Global Catalogue of Microorganisms (GCM) 10K type strain sequencing project: providing services to taxonomists for standard genome sequencing and annotation.</title>
        <authorList>
            <consortium name="The Broad Institute Genomics Platform"/>
            <consortium name="The Broad Institute Genome Sequencing Center for Infectious Disease"/>
            <person name="Wu L."/>
            <person name="Ma J."/>
        </authorList>
    </citation>
    <scope>NUCLEOTIDE SEQUENCE [LARGE SCALE GENOMIC DNA]</scope>
    <source>
        <strain evidence="4">CGMCC 4.7683</strain>
    </source>
</reference>
<dbReference type="Proteomes" id="UP000635387">
    <property type="component" value="Unassembled WGS sequence"/>
</dbReference>
<dbReference type="EMBL" id="BNAY01000004">
    <property type="protein sequence ID" value="GHH18683.1"/>
    <property type="molecule type" value="Genomic_DNA"/>
</dbReference>
<dbReference type="PANTHER" id="PTHR33713">
    <property type="entry name" value="ANTITOXIN YAFN-RELATED"/>
    <property type="match status" value="1"/>
</dbReference>
<evidence type="ECO:0000256" key="2">
    <source>
        <dbReference type="RuleBase" id="RU362080"/>
    </source>
</evidence>
<comment type="caution">
    <text evidence="3">The sequence shown here is derived from an EMBL/GenBank/DDBJ whole genome shotgun (WGS) entry which is preliminary data.</text>
</comment>
<accession>A0ABQ3LK90</accession>
<dbReference type="Gene3D" id="3.40.1620.10">
    <property type="entry name" value="YefM-like domain"/>
    <property type="match status" value="1"/>
</dbReference>
<dbReference type="SUPFAM" id="SSF143120">
    <property type="entry name" value="YefM-like"/>
    <property type="match status" value="1"/>
</dbReference>
<keyword evidence="4" id="KW-1185">Reference proteome</keyword>
<dbReference type="InterPro" id="IPR036165">
    <property type="entry name" value="YefM-like_sf"/>
</dbReference>
<dbReference type="InterPro" id="IPR051405">
    <property type="entry name" value="phD/YefM_antitoxin"/>
</dbReference>
<dbReference type="Gene3D" id="6.10.250.330">
    <property type="match status" value="1"/>
</dbReference>
<dbReference type="Pfam" id="PF02604">
    <property type="entry name" value="PhdYeFM_antitox"/>
    <property type="match status" value="1"/>
</dbReference>
<comment type="function">
    <text evidence="2">Antitoxin component of a type II toxin-antitoxin (TA) system.</text>
</comment>
<dbReference type="NCBIfam" id="TIGR01552">
    <property type="entry name" value="phd_fam"/>
    <property type="match status" value="1"/>
</dbReference>
<gene>
    <name evidence="3" type="primary">yefM</name>
    <name evidence="3" type="ORF">GCM10017790_36450</name>
</gene>
<dbReference type="PANTHER" id="PTHR33713:SF6">
    <property type="entry name" value="ANTITOXIN YEFM"/>
    <property type="match status" value="1"/>
</dbReference>
<proteinExistence type="inferred from homology"/>
<name>A0ABQ3LK90_9PSEU</name>
<evidence type="ECO:0000313" key="4">
    <source>
        <dbReference type="Proteomes" id="UP000635387"/>
    </source>
</evidence>
<protein>
    <recommendedName>
        <fullName evidence="2">Antitoxin</fullName>
    </recommendedName>
</protein>
<sequence>MTHGLTGTLVTITPSTYNILYVEGRVLVKTMSYSESRAKYAETLDSVVNDREEVVITRAGHEPVVIVSLDDYQSLKETAYLLRSPENARRLITAIERLESGGGTQHELVE</sequence>
<evidence type="ECO:0000313" key="3">
    <source>
        <dbReference type="EMBL" id="GHH18683.1"/>
    </source>
</evidence>
<comment type="similarity">
    <text evidence="1 2">Belongs to the phD/YefM antitoxin family.</text>
</comment>
<dbReference type="InterPro" id="IPR006442">
    <property type="entry name" value="Antitoxin_Phd/YefM"/>
</dbReference>
<organism evidence="3 4">
    <name type="scientific">Amycolatopsis oliviviridis</name>
    <dbReference type="NCBI Taxonomy" id="1471590"/>
    <lineage>
        <taxon>Bacteria</taxon>
        <taxon>Bacillati</taxon>
        <taxon>Actinomycetota</taxon>
        <taxon>Actinomycetes</taxon>
        <taxon>Pseudonocardiales</taxon>
        <taxon>Pseudonocardiaceae</taxon>
        <taxon>Amycolatopsis</taxon>
    </lineage>
</organism>
<evidence type="ECO:0000256" key="1">
    <source>
        <dbReference type="ARBA" id="ARBA00009981"/>
    </source>
</evidence>